<dbReference type="EMBL" id="BOPF01000007">
    <property type="protein sequence ID" value="GIJ45307.1"/>
    <property type="molecule type" value="Genomic_DNA"/>
</dbReference>
<name>A0A8J3YJ94_9ACTN</name>
<accession>A0A8J3YJ94</accession>
<keyword evidence="1" id="KW-1133">Transmembrane helix</keyword>
<feature type="transmembrane region" description="Helical" evidence="1">
    <location>
        <begin position="50"/>
        <end position="69"/>
    </location>
</feature>
<proteinExistence type="predicted"/>
<comment type="caution">
    <text evidence="2">The sequence shown here is derived from an EMBL/GenBank/DDBJ whole genome shotgun (WGS) entry which is preliminary data.</text>
</comment>
<dbReference type="AlphaFoldDB" id="A0A8J3YJ94"/>
<sequence>MLTRRVRMPHAVSVRAAGVPLPFARPARRRRAAHCVEGSVALAGFGRRPVLMLVVAAVILSLTVAAYAVPPRQSEAVRSVAAHPSPSTSPLGCARREPPHRFGIRVDNECVGYSDGPELLFGTGTALPEAQRRVFRYNEEVERLPLDRYQRVRLIVLTGLSGSDDGHPAERETLEGLAVAQAEALGERDRPTRPLLQVVMANAGSGGRHVDALLPELARLAQDDPTVLGVLVAMDSRTATRRAMLALRDNGLLVLTAGAVADRLRDGMTRYLQFDPPTRERAKLVRAYAGAIGRPRIVTVYEPSRSEDLAVEELRRALDAEFESYAEVPWDGSADVNALCGAGIALYGGGATGFGGFLRALHRTCGRRSPILLGVGDSVRYLLGDPRRTGRVDAPADYPFVFSGNGIGAGACRPRTDPHRLFLAVAARVLGKCRDPEDPTPLGILTVPTYDLVRVVLSAAAELNGAALTANAVHARVLESGRRRAFEGAAGPVRFGADGVVTTGGQSLMCARDVRAAYTPGNVPWEVARTGPGGVPRVRGGRCAG</sequence>
<reference evidence="2" key="1">
    <citation type="submission" date="2021-01" db="EMBL/GenBank/DDBJ databases">
        <title>Whole genome shotgun sequence of Virgisporangium aliadipatigenens NBRC 105644.</title>
        <authorList>
            <person name="Komaki H."/>
            <person name="Tamura T."/>
        </authorList>
    </citation>
    <scope>NUCLEOTIDE SEQUENCE</scope>
    <source>
        <strain evidence="2">NBRC 105644</strain>
    </source>
</reference>
<gene>
    <name evidence="2" type="ORF">Val02_21930</name>
</gene>
<keyword evidence="1" id="KW-0472">Membrane</keyword>
<evidence type="ECO:0000313" key="2">
    <source>
        <dbReference type="EMBL" id="GIJ45307.1"/>
    </source>
</evidence>
<protein>
    <submittedName>
        <fullName evidence="2">Uncharacterized protein</fullName>
    </submittedName>
</protein>
<keyword evidence="1" id="KW-0812">Transmembrane</keyword>
<organism evidence="2 3">
    <name type="scientific">Virgisporangium aliadipatigenens</name>
    <dbReference type="NCBI Taxonomy" id="741659"/>
    <lineage>
        <taxon>Bacteria</taxon>
        <taxon>Bacillati</taxon>
        <taxon>Actinomycetota</taxon>
        <taxon>Actinomycetes</taxon>
        <taxon>Micromonosporales</taxon>
        <taxon>Micromonosporaceae</taxon>
        <taxon>Virgisporangium</taxon>
    </lineage>
</organism>
<evidence type="ECO:0000313" key="3">
    <source>
        <dbReference type="Proteomes" id="UP000619260"/>
    </source>
</evidence>
<dbReference type="Proteomes" id="UP000619260">
    <property type="component" value="Unassembled WGS sequence"/>
</dbReference>
<keyword evidence="3" id="KW-1185">Reference proteome</keyword>
<evidence type="ECO:0000256" key="1">
    <source>
        <dbReference type="SAM" id="Phobius"/>
    </source>
</evidence>